<organism evidence="1 2">
    <name type="scientific">Brachionus plicatilis</name>
    <name type="common">Marine rotifer</name>
    <name type="synonym">Brachionus muelleri</name>
    <dbReference type="NCBI Taxonomy" id="10195"/>
    <lineage>
        <taxon>Eukaryota</taxon>
        <taxon>Metazoa</taxon>
        <taxon>Spiralia</taxon>
        <taxon>Gnathifera</taxon>
        <taxon>Rotifera</taxon>
        <taxon>Eurotatoria</taxon>
        <taxon>Monogononta</taxon>
        <taxon>Pseudotrocha</taxon>
        <taxon>Ploima</taxon>
        <taxon>Brachionidae</taxon>
        <taxon>Brachionus</taxon>
    </lineage>
</organism>
<keyword evidence="2" id="KW-1185">Reference proteome</keyword>
<name>A0A3M7PPH8_BRAPC</name>
<evidence type="ECO:0000313" key="1">
    <source>
        <dbReference type="EMBL" id="RNA01047.1"/>
    </source>
</evidence>
<dbReference type="EMBL" id="REGN01009497">
    <property type="protein sequence ID" value="RNA01047.1"/>
    <property type="molecule type" value="Genomic_DNA"/>
</dbReference>
<dbReference type="AlphaFoldDB" id="A0A3M7PPH8"/>
<proteinExistence type="predicted"/>
<reference evidence="1 2" key="1">
    <citation type="journal article" date="2018" name="Sci. Rep.">
        <title>Genomic signatures of local adaptation to the degree of environmental predictability in rotifers.</title>
        <authorList>
            <person name="Franch-Gras L."/>
            <person name="Hahn C."/>
            <person name="Garcia-Roger E.M."/>
            <person name="Carmona M.J."/>
            <person name="Serra M."/>
            <person name="Gomez A."/>
        </authorList>
    </citation>
    <scope>NUCLEOTIDE SEQUENCE [LARGE SCALE GENOMIC DNA]</scope>
    <source>
        <strain evidence="1">HYR1</strain>
    </source>
</reference>
<accession>A0A3M7PPH8</accession>
<evidence type="ECO:0000313" key="2">
    <source>
        <dbReference type="Proteomes" id="UP000276133"/>
    </source>
</evidence>
<gene>
    <name evidence="1" type="ORF">BpHYR1_019768</name>
</gene>
<sequence>MDQIKKNLAFGNGQVADHGEVEICSNDINVVFFLINSFNCKSVGHLICDLMTHASLKNVCSEFGAILITSEKLSLKLQNANEVTAASNDTILVLKKDLSKVVNSYHIICVNIIYYMNIVNHINYLFLNETNH</sequence>
<comment type="caution">
    <text evidence="1">The sequence shown here is derived from an EMBL/GenBank/DDBJ whole genome shotgun (WGS) entry which is preliminary data.</text>
</comment>
<dbReference type="Proteomes" id="UP000276133">
    <property type="component" value="Unassembled WGS sequence"/>
</dbReference>
<protein>
    <submittedName>
        <fullName evidence="1">Uncharacterized protein</fullName>
    </submittedName>
</protein>